<name>A0A370DDL0_9GAMM</name>
<evidence type="ECO:0000313" key="2">
    <source>
        <dbReference type="Proteomes" id="UP000254266"/>
    </source>
</evidence>
<dbReference type="InterPro" id="IPR016024">
    <property type="entry name" value="ARM-type_fold"/>
</dbReference>
<comment type="caution">
    <text evidence="1">The sequence shown here is derived from an EMBL/GenBank/DDBJ whole genome shotgun (WGS) entry which is preliminary data.</text>
</comment>
<dbReference type="PANTHER" id="PTHR34070:SF1">
    <property type="entry name" value="DNA ALKYLATION REPAIR PROTEIN"/>
    <property type="match status" value="1"/>
</dbReference>
<dbReference type="Proteomes" id="UP000254266">
    <property type="component" value="Unassembled WGS sequence"/>
</dbReference>
<keyword evidence="2" id="KW-1185">Reference proteome</keyword>
<protein>
    <submittedName>
        <fullName evidence="1">DNA alkylation repair protein</fullName>
    </submittedName>
</protein>
<dbReference type="PANTHER" id="PTHR34070">
    <property type="entry name" value="ARMADILLO-TYPE FOLD"/>
    <property type="match status" value="1"/>
</dbReference>
<organism evidence="1 2">
    <name type="scientific">endosymbiont of Galathealinum brachiosum</name>
    <dbReference type="NCBI Taxonomy" id="2200906"/>
    <lineage>
        <taxon>Bacteria</taxon>
        <taxon>Pseudomonadati</taxon>
        <taxon>Pseudomonadota</taxon>
        <taxon>Gammaproteobacteria</taxon>
        <taxon>sulfur-oxidizing symbionts</taxon>
    </lineage>
</organism>
<sequence>MSMAKARKALKKLADPVKAKHALRFFKTGKGDYGEGDKFIGATMPMLRKLAKEFTRLDIHSLEILLHSKIHEERMLALLILMQQFNFAKKDNDKLQQEFIFNYYLSQTHYINNWDLVDVSCRDIVGGFLLDKNKKQKDILINLSKSDHLWEKRISIVCTWQFIREHKFDYTLRISKILIKDEHDLIHKAVGWMLREVGKKDIQTLMIFLQQHYRKMPRTMLRYAIEKLDKDVRQDILKGHL</sequence>
<dbReference type="InterPro" id="IPR014825">
    <property type="entry name" value="DNA_alkylation"/>
</dbReference>
<dbReference type="AlphaFoldDB" id="A0A370DDL0"/>
<reference evidence="1 2" key="1">
    <citation type="journal article" date="2018" name="ISME J.">
        <title>Endosymbiont genomes yield clues of tubeworm success.</title>
        <authorList>
            <person name="Li Y."/>
            <person name="Liles M.R."/>
            <person name="Halanych K.M."/>
        </authorList>
    </citation>
    <scope>NUCLEOTIDE SEQUENCE [LARGE SCALE GENOMIC DNA]</scope>
    <source>
        <strain evidence="1">A1464</strain>
    </source>
</reference>
<dbReference type="Pfam" id="PF08713">
    <property type="entry name" value="DNA_alkylation"/>
    <property type="match status" value="1"/>
</dbReference>
<gene>
    <name evidence="1" type="ORF">DIZ80_12085</name>
</gene>
<dbReference type="SUPFAM" id="SSF48371">
    <property type="entry name" value="ARM repeat"/>
    <property type="match status" value="1"/>
</dbReference>
<dbReference type="EMBL" id="QFXC01000011">
    <property type="protein sequence ID" value="RDH82995.1"/>
    <property type="molecule type" value="Genomic_DNA"/>
</dbReference>
<dbReference type="Gene3D" id="1.25.10.90">
    <property type="match status" value="1"/>
</dbReference>
<evidence type="ECO:0000313" key="1">
    <source>
        <dbReference type="EMBL" id="RDH82995.1"/>
    </source>
</evidence>
<proteinExistence type="predicted"/>
<dbReference type="CDD" id="cd06561">
    <property type="entry name" value="AlkD_like"/>
    <property type="match status" value="1"/>
</dbReference>
<accession>A0A370DDL0</accession>